<dbReference type="SMART" id="SM01079">
    <property type="entry name" value="CHASE"/>
    <property type="match status" value="1"/>
</dbReference>
<evidence type="ECO:0000256" key="4">
    <source>
        <dbReference type="ARBA" id="ARBA00022475"/>
    </source>
</evidence>
<dbReference type="GO" id="GO:0000155">
    <property type="term" value="F:phosphorelay sensor kinase activity"/>
    <property type="evidence" value="ECO:0007669"/>
    <property type="project" value="InterPro"/>
</dbReference>
<feature type="domain" description="CHASE" evidence="22">
    <location>
        <begin position="277"/>
        <end position="454"/>
    </location>
</feature>
<feature type="domain" description="Response regulatory" evidence="21">
    <location>
        <begin position="1221"/>
        <end position="1337"/>
    </location>
</feature>
<evidence type="ECO:0000256" key="3">
    <source>
        <dbReference type="ARBA" id="ARBA00012438"/>
    </source>
</evidence>
<feature type="modified residue" description="4-aspartylphosphate" evidence="17">
    <location>
        <position position="1123"/>
    </location>
</feature>
<dbReference type="InterPro" id="IPR003661">
    <property type="entry name" value="HisK_dim/P_dom"/>
</dbReference>
<evidence type="ECO:0000256" key="16">
    <source>
        <dbReference type="PROSITE-ProRule" id="PRU00110"/>
    </source>
</evidence>
<dbReference type="CDD" id="cd00082">
    <property type="entry name" value="HisKA"/>
    <property type="match status" value="1"/>
</dbReference>
<dbReference type="InterPro" id="IPR042240">
    <property type="entry name" value="CHASE_sf"/>
</dbReference>
<feature type="transmembrane region" description="Helical" evidence="19">
    <location>
        <begin position="65"/>
        <end position="89"/>
    </location>
</feature>
<dbReference type="CDD" id="cd17546">
    <property type="entry name" value="REC_hyHK_CKI1_RcsC-like"/>
    <property type="match status" value="2"/>
</dbReference>
<dbReference type="SMART" id="SM00388">
    <property type="entry name" value="HisKA"/>
    <property type="match status" value="1"/>
</dbReference>
<dbReference type="PANTHER" id="PTHR45339">
    <property type="entry name" value="HYBRID SIGNAL TRANSDUCTION HISTIDINE KINASE J"/>
    <property type="match status" value="1"/>
</dbReference>
<reference evidence="24 25" key="1">
    <citation type="journal article" date="2019" name="Appl. Environ. Microbiol.">
        <title>Environmental Evidence and Genomic Insight of Iron-oxidizing Bacteria Preference Towards More Corrosion Resistant Stainless Steel at Higher Salinities.</title>
        <authorList>
            <person name="Garrison C.E."/>
            <person name="Price K.A."/>
            <person name="Field E.K."/>
        </authorList>
    </citation>
    <scope>NUCLEOTIDE SEQUENCE [LARGE SCALE GENOMIC DNA]</scope>
    <source>
        <strain evidence="24 25">P3</strain>
    </source>
</reference>
<dbReference type="CDD" id="cd00088">
    <property type="entry name" value="HPT"/>
    <property type="match status" value="1"/>
</dbReference>
<dbReference type="InterPro" id="IPR008207">
    <property type="entry name" value="Sig_transdc_His_kin_Hpt_dom"/>
</dbReference>
<keyword evidence="12" id="KW-0902">Two-component regulatory system</keyword>
<dbReference type="CDD" id="cd00130">
    <property type="entry name" value="PAS"/>
    <property type="match status" value="2"/>
</dbReference>
<comment type="catalytic activity">
    <reaction evidence="1">
        <text>ATP + protein L-histidine = ADP + protein N-phospho-L-histidine.</text>
        <dbReference type="EC" id="2.7.13.3"/>
    </reaction>
</comment>
<evidence type="ECO:0000256" key="1">
    <source>
        <dbReference type="ARBA" id="ARBA00000085"/>
    </source>
</evidence>
<dbReference type="PROSITE" id="PS50894">
    <property type="entry name" value="HPT"/>
    <property type="match status" value="1"/>
</dbReference>
<dbReference type="SMART" id="SM00448">
    <property type="entry name" value="REC"/>
    <property type="match status" value="2"/>
</dbReference>
<dbReference type="SUPFAM" id="SSF52172">
    <property type="entry name" value="CheY-like"/>
    <property type="match status" value="2"/>
</dbReference>
<dbReference type="PROSITE" id="PS50839">
    <property type="entry name" value="CHASE"/>
    <property type="match status" value="1"/>
</dbReference>
<dbReference type="Pfam" id="PF13426">
    <property type="entry name" value="PAS_9"/>
    <property type="match status" value="1"/>
</dbReference>
<dbReference type="PRINTS" id="PR00344">
    <property type="entry name" value="BCTRLSENSOR"/>
</dbReference>
<dbReference type="Pfam" id="PF00512">
    <property type="entry name" value="HisKA"/>
    <property type="match status" value="1"/>
</dbReference>
<evidence type="ECO:0000259" key="21">
    <source>
        <dbReference type="PROSITE" id="PS50110"/>
    </source>
</evidence>
<dbReference type="InterPro" id="IPR035965">
    <property type="entry name" value="PAS-like_dom_sf"/>
</dbReference>
<evidence type="ECO:0000313" key="24">
    <source>
        <dbReference type="EMBL" id="TLS65642.1"/>
    </source>
</evidence>
<dbReference type="InterPro" id="IPR006189">
    <property type="entry name" value="CHASE_dom"/>
</dbReference>
<evidence type="ECO:0000256" key="11">
    <source>
        <dbReference type="ARBA" id="ARBA00022989"/>
    </source>
</evidence>
<feature type="domain" description="Histidine kinase" evidence="20">
    <location>
        <begin position="831"/>
        <end position="1053"/>
    </location>
</feature>
<evidence type="ECO:0000259" key="22">
    <source>
        <dbReference type="PROSITE" id="PS50839"/>
    </source>
</evidence>
<evidence type="ECO:0000256" key="10">
    <source>
        <dbReference type="ARBA" id="ARBA00022840"/>
    </source>
</evidence>
<feature type="region of interest" description="Disordered" evidence="18">
    <location>
        <begin position="597"/>
        <end position="616"/>
    </location>
</feature>
<feature type="domain" description="Response regulatory" evidence="21">
    <location>
        <begin position="1070"/>
        <end position="1193"/>
    </location>
</feature>
<evidence type="ECO:0000256" key="5">
    <source>
        <dbReference type="ARBA" id="ARBA00022553"/>
    </source>
</evidence>
<accession>A0A5R9GNT6</accession>
<dbReference type="SMART" id="SM00091">
    <property type="entry name" value="PAS"/>
    <property type="match status" value="2"/>
</dbReference>
<dbReference type="InterPro" id="IPR005467">
    <property type="entry name" value="His_kinase_dom"/>
</dbReference>
<dbReference type="GO" id="GO:0005886">
    <property type="term" value="C:plasma membrane"/>
    <property type="evidence" value="ECO:0007669"/>
    <property type="project" value="UniProtKB-SubCell"/>
</dbReference>
<dbReference type="SUPFAM" id="SSF47384">
    <property type="entry name" value="Homodimeric domain of signal transducing histidine kinase"/>
    <property type="match status" value="1"/>
</dbReference>
<dbReference type="InterPro" id="IPR000014">
    <property type="entry name" value="PAS"/>
</dbReference>
<dbReference type="GO" id="GO:0005524">
    <property type="term" value="F:ATP binding"/>
    <property type="evidence" value="ECO:0007669"/>
    <property type="project" value="UniProtKB-KW"/>
</dbReference>
<organism evidence="24 25">
    <name type="scientific">Mariprofundus erugo</name>
    <dbReference type="NCBI Taxonomy" id="2528639"/>
    <lineage>
        <taxon>Bacteria</taxon>
        <taxon>Pseudomonadati</taxon>
        <taxon>Pseudomonadota</taxon>
        <taxon>Candidatius Mariprofundia</taxon>
        <taxon>Mariprofundales</taxon>
        <taxon>Mariprofundaceae</taxon>
        <taxon>Mariprofundus</taxon>
    </lineage>
</organism>
<evidence type="ECO:0000256" key="17">
    <source>
        <dbReference type="PROSITE-ProRule" id="PRU00169"/>
    </source>
</evidence>
<comment type="subunit">
    <text evidence="14">At low DSF concentrations, interacts with RpfF.</text>
</comment>
<name>A0A5R9GNT6_9PROT</name>
<dbReference type="InterPro" id="IPR036890">
    <property type="entry name" value="HATPase_C_sf"/>
</dbReference>
<evidence type="ECO:0000256" key="6">
    <source>
        <dbReference type="ARBA" id="ARBA00022679"/>
    </source>
</evidence>
<dbReference type="Proteomes" id="UP000306585">
    <property type="component" value="Unassembled WGS sequence"/>
</dbReference>
<dbReference type="InterPro" id="IPR004358">
    <property type="entry name" value="Sig_transdc_His_kin-like_C"/>
</dbReference>
<dbReference type="FunFam" id="3.30.565.10:FF:000010">
    <property type="entry name" value="Sensor histidine kinase RcsC"/>
    <property type="match status" value="1"/>
</dbReference>
<keyword evidence="8" id="KW-0547">Nucleotide-binding</keyword>
<dbReference type="FunFam" id="1.10.287.130:FF:000002">
    <property type="entry name" value="Two-component osmosensing histidine kinase"/>
    <property type="match status" value="1"/>
</dbReference>
<dbReference type="Pfam" id="PF01627">
    <property type="entry name" value="Hpt"/>
    <property type="match status" value="1"/>
</dbReference>
<evidence type="ECO:0000313" key="25">
    <source>
        <dbReference type="Proteomes" id="UP000306585"/>
    </source>
</evidence>
<dbReference type="NCBIfam" id="TIGR00229">
    <property type="entry name" value="sensory_box"/>
    <property type="match status" value="2"/>
</dbReference>
<evidence type="ECO:0000256" key="8">
    <source>
        <dbReference type="ARBA" id="ARBA00022741"/>
    </source>
</evidence>
<keyword evidence="25" id="KW-1185">Reference proteome</keyword>
<dbReference type="Pfam" id="PF08447">
    <property type="entry name" value="PAS_3"/>
    <property type="match status" value="1"/>
</dbReference>
<keyword evidence="5 17" id="KW-0597">Phosphoprotein</keyword>
<dbReference type="Pfam" id="PF02518">
    <property type="entry name" value="HATPase_c"/>
    <property type="match status" value="1"/>
</dbReference>
<evidence type="ECO:0000256" key="15">
    <source>
        <dbReference type="ARBA" id="ARBA00068150"/>
    </source>
</evidence>
<keyword evidence="9" id="KW-0418">Kinase</keyword>
<dbReference type="SUPFAM" id="SSF55785">
    <property type="entry name" value="PYP-like sensor domain (PAS domain)"/>
    <property type="match status" value="2"/>
</dbReference>
<dbReference type="PROSITE" id="PS50109">
    <property type="entry name" value="HIS_KIN"/>
    <property type="match status" value="1"/>
</dbReference>
<gene>
    <name evidence="24" type="ORF">FEF65_12505</name>
</gene>
<evidence type="ECO:0000256" key="18">
    <source>
        <dbReference type="SAM" id="MobiDB-lite"/>
    </source>
</evidence>
<evidence type="ECO:0000256" key="14">
    <source>
        <dbReference type="ARBA" id="ARBA00064003"/>
    </source>
</evidence>
<dbReference type="Pfam" id="PF00072">
    <property type="entry name" value="Response_reg"/>
    <property type="match status" value="2"/>
</dbReference>
<dbReference type="Gene3D" id="3.30.450.350">
    <property type="entry name" value="CHASE domain"/>
    <property type="match status" value="1"/>
</dbReference>
<comment type="subcellular location">
    <subcellularLocation>
        <location evidence="2">Cell membrane</location>
        <topology evidence="2">Multi-pass membrane protein</topology>
    </subcellularLocation>
</comment>
<sequence>MNQRFLKKDRHDEAGTRLMKADHEPQLNISWKAGLLVAVSYAIVGKLGLMLALPPGYASPIFPPAGLAVALTYLAGVSTLPWIFLGSLLLNLMVGDAQFTQVIGLNSMWIALASSLQALWGGWLLRRYLGRCSLLDNGSDILRFLVSAPVICLVSSTLSVTGLWMLGTLAGEAWLGSWFHWWIGDTLGMIVIFPLVMLFYGQPVNKWRQRRLLVALPTLLAFTLVVVGYVMTSRAEQEKSLHAFHLQAQQFADLVQARFEEQEGFLGQLDAHFSLHDGSVESRANFGDLVRESLKRFPMIQAVEWVPQVPDKQRDAFVRGQALEIPGFEIRQRDSSGRMVHADRRADYFPVTYIAPLKGNEEALGFDLASNPLRRQAVMRAMESDGVVATPPLHLVQEKSQQYGILLLKKISAGGNAPGLVLTVLRVGDFLEQSLAGNSDMSVRVSDDLEKVVIFGAAEKETAAASYGRVLEYGGRHYRIEISPTQSYLARHKGIESWSFLTAGLFSTGILAGMMLLITGYAARVEEMVKERTRALSESNETLLEAQSELKVREARYRNLFEGTGDAVLLLEENGFTDCNEATLRLFGLTDKSEIIGRHPTDFSPPEQPDGRSSSEAARACLEEAFQHGRAFFEWTHRRADNHRIFPAEVLINVLKSENNLVQAVVRDISERKAQEQALLDSHAKYHRLVSDIGDEFVIFRYRADNGVLDFVSDGVKSIFGLEKEAVIGQSWVDVINWLPEDLPEALASIATLVNRELSETEVEIRFFHPGGELRTIHTVQHASWSSSDGVPFIEGIAQNVTLQRKDAAELRSAREQAEVANRAKSEFLANMSHEIRTPMNAIIGMSHLLERTSLDVRQQEYLGKLQHAAKSLLGIINDILDFSKIEADQLELENVSFHLDDVMENLANMIGIQAREKGIELIFDIDENIPSLLIGDPLRFGQVLTNLGSNAVKFTDAGGEIVVAIRQESGSGNHICLHCSVQDTGIGMSEEELSRLFHAFSQGDSSTSRKFGGSGLGLAICKRLVSAMNGDIRVESEAGVGSTFHFNVCMEVQPNNQRRWMADDIHGLRVLVVDDNDASRRALSHAFAGFGTHVSEAASGLQAIELIERADQETPFDLVLMDWKMPRMDGVKTTRIIQNNSDIRHQPKIMMLTSFGEEQLQSYMHHSNIKLDGMVAKPVSPGTLLDATLSALGHEVVAPVRSGPGQGDYQKSVKHLQGAHLLLAEDNIINQELALDLLIQHGISVEAVNNGAEVLDRLEHDTYDGILMDCQMPVMDGYEATRRIRQQARFRDLPIIAMTANALSEDREKVLAAGMNDHIAKPVHLTRMFNTMAQWISPSRSVSDRGSHALPPSSRDEAIHLPTLAGVDTARGLSITMNNVAMYRRLLIRFRDSEQHFAQQFRDAAFDADPGTQRRLAHSLKGAAGNLGIKGVQQAASALEQACVDKPDEVDQCLNQVMAELLPVLESLNGLKIEPVAGQADHLPDMDPAAVEPLLQELQRQISN</sequence>
<feature type="modified residue" description="Phosphohistidine" evidence="16">
    <location>
        <position position="1419"/>
    </location>
</feature>
<feature type="modified residue" description="4-aspartylphosphate" evidence="17">
    <location>
        <position position="1270"/>
    </location>
</feature>
<dbReference type="InterPro" id="IPR013655">
    <property type="entry name" value="PAS_fold_3"/>
</dbReference>
<dbReference type="Pfam" id="PF03924">
    <property type="entry name" value="CHASE"/>
    <property type="match status" value="1"/>
</dbReference>
<keyword evidence="13 19" id="KW-0472">Membrane</keyword>
<feature type="domain" description="HPt" evidence="23">
    <location>
        <begin position="1380"/>
        <end position="1469"/>
    </location>
</feature>
<dbReference type="Gene3D" id="3.40.50.2300">
    <property type="match status" value="2"/>
</dbReference>
<dbReference type="InterPro" id="IPR007895">
    <property type="entry name" value="MASE1"/>
</dbReference>
<dbReference type="Gene3D" id="3.30.450.20">
    <property type="entry name" value="PAS domain"/>
    <property type="match status" value="2"/>
</dbReference>
<dbReference type="InterPro" id="IPR036641">
    <property type="entry name" value="HPT_dom_sf"/>
</dbReference>
<evidence type="ECO:0000259" key="23">
    <source>
        <dbReference type="PROSITE" id="PS50894"/>
    </source>
</evidence>
<protein>
    <recommendedName>
        <fullName evidence="15">Sensory/regulatory protein RpfC</fullName>
        <ecNumber evidence="3">2.7.13.3</ecNumber>
    </recommendedName>
</protein>
<dbReference type="EMBL" id="VBRY01000014">
    <property type="protein sequence ID" value="TLS65642.1"/>
    <property type="molecule type" value="Genomic_DNA"/>
</dbReference>
<feature type="transmembrane region" description="Helical" evidence="19">
    <location>
        <begin position="178"/>
        <end position="200"/>
    </location>
</feature>
<evidence type="ECO:0000256" key="9">
    <source>
        <dbReference type="ARBA" id="ARBA00022777"/>
    </source>
</evidence>
<feature type="transmembrane region" description="Helical" evidence="19">
    <location>
        <begin position="498"/>
        <end position="523"/>
    </location>
</feature>
<proteinExistence type="predicted"/>
<comment type="caution">
    <text evidence="24">The sequence shown here is derived from an EMBL/GenBank/DDBJ whole genome shotgun (WGS) entry which is preliminary data.</text>
</comment>
<dbReference type="InterPro" id="IPR001789">
    <property type="entry name" value="Sig_transdc_resp-reg_receiver"/>
</dbReference>
<dbReference type="PROSITE" id="PS50110">
    <property type="entry name" value="RESPONSE_REGULATORY"/>
    <property type="match status" value="2"/>
</dbReference>
<keyword evidence="4" id="KW-1003">Cell membrane</keyword>
<evidence type="ECO:0000259" key="20">
    <source>
        <dbReference type="PROSITE" id="PS50109"/>
    </source>
</evidence>
<dbReference type="Gene3D" id="3.30.565.10">
    <property type="entry name" value="Histidine kinase-like ATPase, C-terminal domain"/>
    <property type="match status" value="1"/>
</dbReference>
<feature type="transmembrane region" description="Helical" evidence="19">
    <location>
        <begin position="141"/>
        <end position="166"/>
    </location>
</feature>
<evidence type="ECO:0000256" key="12">
    <source>
        <dbReference type="ARBA" id="ARBA00023012"/>
    </source>
</evidence>
<keyword evidence="6" id="KW-0808">Transferase</keyword>
<evidence type="ECO:0000256" key="2">
    <source>
        <dbReference type="ARBA" id="ARBA00004651"/>
    </source>
</evidence>
<dbReference type="InterPro" id="IPR003594">
    <property type="entry name" value="HATPase_dom"/>
</dbReference>
<keyword evidence="7 19" id="KW-0812">Transmembrane</keyword>
<dbReference type="PANTHER" id="PTHR45339:SF1">
    <property type="entry name" value="HYBRID SIGNAL TRANSDUCTION HISTIDINE KINASE J"/>
    <property type="match status" value="1"/>
</dbReference>
<feature type="transmembrane region" description="Helical" evidence="19">
    <location>
        <begin position="29"/>
        <end position="53"/>
    </location>
</feature>
<feature type="transmembrane region" description="Helical" evidence="19">
    <location>
        <begin position="212"/>
        <end position="231"/>
    </location>
</feature>
<dbReference type="EC" id="2.7.13.3" evidence="3"/>
<dbReference type="SUPFAM" id="SSF55874">
    <property type="entry name" value="ATPase domain of HSP90 chaperone/DNA topoisomerase II/histidine kinase"/>
    <property type="match status" value="1"/>
</dbReference>
<dbReference type="Gene3D" id="1.10.287.130">
    <property type="match status" value="1"/>
</dbReference>
<dbReference type="InterPro" id="IPR036097">
    <property type="entry name" value="HisK_dim/P_sf"/>
</dbReference>
<evidence type="ECO:0000256" key="13">
    <source>
        <dbReference type="ARBA" id="ARBA00023136"/>
    </source>
</evidence>
<keyword evidence="11 19" id="KW-1133">Transmembrane helix</keyword>
<dbReference type="SMART" id="SM00387">
    <property type="entry name" value="HATPase_c"/>
    <property type="match status" value="1"/>
</dbReference>
<keyword evidence="10" id="KW-0067">ATP-binding</keyword>
<dbReference type="CDD" id="cd16922">
    <property type="entry name" value="HATPase_EvgS-ArcB-TorS-like"/>
    <property type="match status" value="1"/>
</dbReference>
<dbReference type="Pfam" id="PF05231">
    <property type="entry name" value="MASE1"/>
    <property type="match status" value="1"/>
</dbReference>
<evidence type="ECO:0000256" key="7">
    <source>
        <dbReference type="ARBA" id="ARBA00022692"/>
    </source>
</evidence>
<dbReference type="Gene3D" id="1.20.120.160">
    <property type="entry name" value="HPT domain"/>
    <property type="match status" value="1"/>
</dbReference>
<evidence type="ECO:0000256" key="19">
    <source>
        <dbReference type="SAM" id="Phobius"/>
    </source>
</evidence>
<dbReference type="InterPro" id="IPR011006">
    <property type="entry name" value="CheY-like_superfamily"/>
</dbReference>
<dbReference type="SUPFAM" id="SSF47226">
    <property type="entry name" value="Histidine-containing phosphotransfer domain, HPT domain"/>
    <property type="match status" value="1"/>
</dbReference>
<feature type="transmembrane region" description="Helical" evidence="19">
    <location>
        <begin position="109"/>
        <end position="129"/>
    </location>
</feature>